<accession>A0AA35K2A4</accession>
<sequence>MPVNSAALCTNYRIFRPMRRTFSPPKMKGKCVCVLWGECRLLGFSDSNAKPPKPALRRLRIASAEARRVCSLRLAVGKAALPPSPAPEDGGQREGVQRLAATLQPGFEAGGGESSASPIASPRGWGAAGRCATPSRYSPTLLWAFAGDGGIPPPPAKAGKSRALFKGRLQRAFLGGGEFPHLLENPQELHTL</sequence>
<dbReference type="AlphaFoldDB" id="A0AA35K2A4"/>
<dbReference type="Proteomes" id="UP001178461">
    <property type="component" value="Chromosome 3"/>
</dbReference>
<protein>
    <submittedName>
        <fullName evidence="2">Uncharacterized protein</fullName>
    </submittedName>
</protein>
<feature type="region of interest" description="Disordered" evidence="1">
    <location>
        <begin position="106"/>
        <end position="125"/>
    </location>
</feature>
<evidence type="ECO:0000313" key="2">
    <source>
        <dbReference type="EMBL" id="CAI5770345.1"/>
    </source>
</evidence>
<gene>
    <name evidence="2" type="ORF">PODLI_1B015111</name>
</gene>
<dbReference type="EMBL" id="OX395128">
    <property type="protein sequence ID" value="CAI5770345.1"/>
    <property type="molecule type" value="Genomic_DNA"/>
</dbReference>
<reference evidence="2" key="1">
    <citation type="submission" date="2022-12" db="EMBL/GenBank/DDBJ databases">
        <authorList>
            <person name="Alioto T."/>
            <person name="Alioto T."/>
            <person name="Gomez Garrido J."/>
        </authorList>
    </citation>
    <scope>NUCLEOTIDE SEQUENCE</scope>
</reference>
<keyword evidence="3" id="KW-1185">Reference proteome</keyword>
<name>A0AA35K2A4_9SAUR</name>
<evidence type="ECO:0000256" key="1">
    <source>
        <dbReference type="SAM" id="MobiDB-lite"/>
    </source>
</evidence>
<organism evidence="2 3">
    <name type="scientific">Podarcis lilfordi</name>
    <name type="common">Lilford's wall lizard</name>
    <dbReference type="NCBI Taxonomy" id="74358"/>
    <lineage>
        <taxon>Eukaryota</taxon>
        <taxon>Metazoa</taxon>
        <taxon>Chordata</taxon>
        <taxon>Craniata</taxon>
        <taxon>Vertebrata</taxon>
        <taxon>Euteleostomi</taxon>
        <taxon>Lepidosauria</taxon>
        <taxon>Squamata</taxon>
        <taxon>Bifurcata</taxon>
        <taxon>Unidentata</taxon>
        <taxon>Episquamata</taxon>
        <taxon>Laterata</taxon>
        <taxon>Lacertibaenia</taxon>
        <taxon>Lacertidae</taxon>
        <taxon>Podarcis</taxon>
    </lineage>
</organism>
<proteinExistence type="predicted"/>
<evidence type="ECO:0000313" key="3">
    <source>
        <dbReference type="Proteomes" id="UP001178461"/>
    </source>
</evidence>